<reference evidence="3 4" key="1">
    <citation type="submission" date="2018-06" db="EMBL/GenBank/DDBJ databases">
        <title>Genomic Encyclopedia of Archaeal and Bacterial Type Strains, Phase II (KMG-II): from individual species to whole genera.</title>
        <authorList>
            <person name="Goeker M."/>
        </authorList>
    </citation>
    <scope>NUCLEOTIDE SEQUENCE [LARGE SCALE GENOMIC DNA]</scope>
    <source>
        <strain evidence="3 4">DSM 13087</strain>
    </source>
</reference>
<organism evidence="3 4">
    <name type="scientific">Roseinatronobacter thiooxidans</name>
    <dbReference type="NCBI Taxonomy" id="121821"/>
    <lineage>
        <taxon>Bacteria</taxon>
        <taxon>Pseudomonadati</taxon>
        <taxon>Pseudomonadota</taxon>
        <taxon>Alphaproteobacteria</taxon>
        <taxon>Rhodobacterales</taxon>
        <taxon>Paracoccaceae</taxon>
        <taxon>Roseinatronobacter</taxon>
    </lineage>
</organism>
<evidence type="ECO:0000259" key="2">
    <source>
        <dbReference type="Pfam" id="PF00582"/>
    </source>
</evidence>
<gene>
    <name evidence="3" type="ORF">LY56_02091</name>
</gene>
<dbReference type="SUPFAM" id="SSF52402">
    <property type="entry name" value="Adenine nucleotide alpha hydrolases-like"/>
    <property type="match status" value="1"/>
</dbReference>
<dbReference type="RefSeq" id="WP_071469357.1">
    <property type="nucleotide sequence ID" value="NZ_MEHT01000012.1"/>
</dbReference>
<dbReference type="EMBL" id="QKZQ01000009">
    <property type="protein sequence ID" value="PZX42102.1"/>
    <property type="molecule type" value="Genomic_DNA"/>
</dbReference>
<dbReference type="CDD" id="cd00293">
    <property type="entry name" value="USP-like"/>
    <property type="match status" value="1"/>
</dbReference>
<dbReference type="PRINTS" id="PR01438">
    <property type="entry name" value="UNVRSLSTRESS"/>
</dbReference>
<sequence length="279" mass="29826">MAYKSICTFLASDTDAVAQLDSAASLAARFDAHLEVCCLGIDTTQSVGFYAGAPAIIYQDALDTAQASANALAQTAKDHLRGANIRWGVDTAVLTLGGINSFVGLKARFSDLVILPRPYGEHRGPQDEITAEAALFDGDSPVLILPELGTELPKFNKIVLAWNQSDEALHAARAALPLMQNADLVNIVIVDPPAHGVERSDPGGLLTQMLARHGVQVDVSVIAKTLPRISDMLRRHATDQAADLLVIGAYSHSRLRQAILGGTTRNLLEETNLPVFMAR</sequence>
<name>A0A2W7RVC4_9RHOB</name>
<dbReference type="Proteomes" id="UP000249364">
    <property type="component" value="Unassembled WGS sequence"/>
</dbReference>
<dbReference type="InterPro" id="IPR006015">
    <property type="entry name" value="Universal_stress_UspA"/>
</dbReference>
<dbReference type="AlphaFoldDB" id="A0A2W7RVC4"/>
<dbReference type="InterPro" id="IPR006016">
    <property type="entry name" value="UspA"/>
</dbReference>
<dbReference type="Gene3D" id="3.40.50.12370">
    <property type="match status" value="1"/>
</dbReference>
<evidence type="ECO:0000313" key="3">
    <source>
        <dbReference type="EMBL" id="PZX42102.1"/>
    </source>
</evidence>
<keyword evidence="4" id="KW-1185">Reference proteome</keyword>
<dbReference type="STRING" id="121821.GCA_001870675_00496"/>
<dbReference type="OrthoDB" id="9804721at2"/>
<accession>A0A2W7RVC4</accession>
<evidence type="ECO:0000313" key="4">
    <source>
        <dbReference type="Proteomes" id="UP000249364"/>
    </source>
</evidence>
<dbReference type="Pfam" id="PF00582">
    <property type="entry name" value="Usp"/>
    <property type="match status" value="1"/>
</dbReference>
<protein>
    <submittedName>
        <fullName evidence="3">Universal stress protein family protein</fullName>
    </submittedName>
</protein>
<proteinExistence type="inferred from homology"/>
<comment type="caution">
    <text evidence="3">The sequence shown here is derived from an EMBL/GenBank/DDBJ whole genome shotgun (WGS) entry which is preliminary data.</text>
</comment>
<feature type="domain" description="UspA" evidence="2">
    <location>
        <begin position="155"/>
        <end position="279"/>
    </location>
</feature>
<comment type="similarity">
    <text evidence="1">Belongs to the universal stress protein A family.</text>
</comment>
<evidence type="ECO:0000256" key="1">
    <source>
        <dbReference type="ARBA" id="ARBA00008791"/>
    </source>
</evidence>